<dbReference type="AlphaFoldDB" id="A0A0P9D2R2"/>
<dbReference type="PANTHER" id="PTHR42872">
    <property type="entry name" value="PROTEIN-GLUTAMATE METHYLESTERASE/PROTEIN-GLUTAMINE GLUTAMINASE"/>
    <property type="match status" value="1"/>
</dbReference>
<accession>A0A0P9D2R2</accession>
<evidence type="ECO:0000313" key="3">
    <source>
        <dbReference type="EMBL" id="KPV49600.1"/>
    </source>
</evidence>
<keyword evidence="1" id="KW-0597">Phosphoprotein</keyword>
<dbReference type="PANTHER" id="PTHR42872:SF6">
    <property type="entry name" value="PROTEIN-GLUTAMATE METHYLESTERASE_PROTEIN-GLUTAMINE GLUTAMINASE"/>
    <property type="match status" value="1"/>
</dbReference>
<proteinExistence type="predicted"/>
<dbReference type="Proteomes" id="UP000050509">
    <property type="component" value="Unassembled WGS sequence"/>
</dbReference>
<dbReference type="GO" id="GO:0000160">
    <property type="term" value="P:phosphorelay signal transduction system"/>
    <property type="evidence" value="ECO:0007669"/>
    <property type="project" value="InterPro"/>
</dbReference>
<comment type="caution">
    <text evidence="3">The sequence shown here is derived from an EMBL/GenBank/DDBJ whole genome shotgun (WGS) entry which is preliminary data.</text>
</comment>
<dbReference type="InterPro" id="IPR011006">
    <property type="entry name" value="CheY-like_superfamily"/>
</dbReference>
<evidence type="ECO:0000259" key="2">
    <source>
        <dbReference type="PROSITE" id="PS50110"/>
    </source>
</evidence>
<dbReference type="InterPro" id="IPR001789">
    <property type="entry name" value="Sig_transdc_resp-reg_receiver"/>
</dbReference>
<protein>
    <submittedName>
        <fullName evidence="3">LuxR family transcriptional regulator</fullName>
    </submittedName>
</protein>
<feature type="domain" description="Response regulatory" evidence="2">
    <location>
        <begin position="6"/>
        <end position="68"/>
    </location>
</feature>
<organism evidence="3 4">
    <name type="scientific">Kouleothrix aurantiaca</name>
    <dbReference type="NCBI Taxonomy" id="186479"/>
    <lineage>
        <taxon>Bacteria</taxon>
        <taxon>Bacillati</taxon>
        <taxon>Chloroflexota</taxon>
        <taxon>Chloroflexia</taxon>
        <taxon>Chloroflexales</taxon>
        <taxon>Roseiflexineae</taxon>
        <taxon>Roseiflexaceae</taxon>
        <taxon>Kouleothrix</taxon>
    </lineage>
</organism>
<evidence type="ECO:0000256" key="1">
    <source>
        <dbReference type="PROSITE-ProRule" id="PRU00169"/>
    </source>
</evidence>
<dbReference type="EMBL" id="LJCR01001865">
    <property type="protein sequence ID" value="KPV49600.1"/>
    <property type="molecule type" value="Genomic_DNA"/>
</dbReference>
<sequence length="68" mass="7561">MVQPIRVLIADDSVRTRDGLRVFFATCPQVTIVGEAPDGQEALRLVALYRPDVVLLDLHMPLLDGFQV</sequence>
<dbReference type="PROSITE" id="PS50110">
    <property type="entry name" value="RESPONSE_REGULATORY"/>
    <property type="match status" value="1"/>
</dbReference>
<gene>
    <name evidence="3" type="ORF">SE17_31685</name>
</gene>
<feature type="non-terminal residue" evidence="3">
    <location>
        <position position="68"/>
    </location>
</feature>
<evidence type="ECO:0000313" key="4">
    <source>
        <dbReference type="Proteomes" id="UP000050509"/>
    </source>
</evidence>
<name>A0A0P9D2R2_9CHLR</name>
<feature type="modified residue" description="4-aspartylphosphate" evidence="1">
    <location>
        <position position="57"/>
    </location>
</feature>
<dbReference type="SUPFAM" id="SSF52172">
    <property type="entry name" value="CheY-like"/>
    <property type="match status" value="1"/>
</dbReference>
<reference evidence="3 4" key="1">
    <citation type="submission" date="2015-09" db="EMBL/GenBank/DDBJ databases">
        <title>Draft genome sequence of Kouleothrix aurantiaca JCM 19913.</title>
        <authorList>
            <person name="Hemp J."/>
        </authorList>
    </citation>
    <scope>NUCLEOTIDE SEQUENCE [LARGE SCALE GENOMIC DNA]</scope>
    <source>
        <strain evidence="3 4">COM-B</strain>
    </source>
</reference>
<dbReference type="Gene3D" id="3.40.50.2300">
    <property type="match status" value="1"/>
</dbReference>
<keyword evidence="4" id="KW-1185">Reference proteome</keyword>
<dbReference type="Pfam" id="PF00072">
    <property type="entry name" value="Response_reg"/>
    <property type="match status" value="1"/>
</dbReference>